<dbReference type="EMBL" id="KK583256">
    <property type="protein sequence ID" value="KDO23215.1"/>
    <property type="molecule type" value="Genomic_DNA"/>
</dbReference>
<keyword evidence="2" id="KW-1185">Reference proteome</keyword>
<dbReference type="InterPro" id="IPR002110">
    <property type="entry name" value="Ankyrin_rpt"/>
</dbReference>
<name>A0A067C286_SAPPC</name>
<dbReference type="Proteomes" id="UP000030745">
    <property type="component" value="Unassembled WGS sequence"/>
</dbReference>
<organism evidence="1 2">
    <name type="scientific">Saprolegnia parasitica (strain CBS 223.65)</name>
    <dbReference type="NCBI Taxonomy" id="695850"/>
    <lineage>
        <taxon>Eukaryota</taxon>
        <taxon>Sar</taxon>
        <taxon>Stramenopiles</taxon>
        <taxon>Oomycota</taxon>
        <taxon>Saprolegniomycetes</taxon>
        <taxon>Saprolegniales</taxon>
        <taxon>Saprolegniaceae</taxon>
        <taxon>Saprolegnia</taxon>
    </lineage>
</organism>
<dbReference type="STRING" id="695850.A0A067C286"/>
<dbReference type="InterPro" id="IPR052050">
    <property type="entry name" value="SecEffector_AnkRepeat"/>
</dbReference>
<evidence type="ECO:0000313" key="1">
    <source>
        <dbReference type="EMBL" id="KDO23215.1"/>
    </source>
</evidence>
<dbReference type="PANTHER" id="PTHR46586">
    <property type="entry name" value="ANKYRIN REPEAT-CONTAINING PROTEIN"/>
    <property type="match status" value="1"/>
</dbReference>
<dbReference type="SUPFAM" id="SSF48403">
    <property type="entry name" value="Ankyrin repeat"/>
    <property type="match status" value="3"/>
</dbReference>
<dbReference type="AlphaFoldDB" id="A0A067C286"/>
<dbReference type="OMA" id="THGFAWT"/>
<dbReference type="Pfam" id="PF12796">
    <property type="entry name" value="Ank_2"/>
    <property type="match status" value="2"/>
</dbReference>
<dbReference type="SMART" id="SM00248">
    <property type="entry name" value="ANK"/>
    <property type="match status" value="7"/>
</dbReference>
<sequence>MAELPATVLRVSPHAMDPELALHLCVVEGSIAIIELWLRHEPALVTSGTLELAAASSQGLILRLLLERFPELATPTMMDLVAMSGDLSLLRWLHDAGVSCTTAAMDGAAMNGHLDVVVFLYEARTEGCTIVAATAAVVHGHADIVRFLLSHCKEGIEPTLSFMSPDRNHKTQSVPGTKYMYIEAIDLAAATATLCKVDLSPVIRRLGLPALQHFYTKGYLKMTPLTLELAVTLQDHAMLTYILAILCDEHASCRANNAGEWCPLDDDDAYDDTYDDGDALDDGDGYDEYGDCYEDPIRWDDCTTTDSAASLGNLAAIQLLHASRLRCATERTMMYAACNGHLHVLQWLHAHRTDGCSGDAVVLAAVRGHTDVVSWLVDVYGLPPTNAALASAAATGNLPLVQYLMQKLPNAAASDRVGHGCCCYASVPSVHGCSSNFKGEYFDGRPTDWAIRHGHLEVLQCLVAHGCMVSSVAMHDAVRYGRVHIVVYLRDVFGQRCSTFNALLMAVRHLSIDVAHGLFSQKRWATTDDPGDRAIDVRILSVHAARRGDVAMLDLVTKVLALDSQLDLPRRVQELMLVRAAAHGHLEMLRYLVQTHGFAWTSAVESAAQEGRRKRVLGFLATLGPAVPSAHAIGDVTLKYEVYDDSRLRDGVDEETWT</sequence>
<dbReference type="PANTHER" id="PTHR46586:SF3">
    <property type="entry name" value="ANKYRIN REPEAT-CONTAINING PROTEIN"/>
    <property type="match status" value="1"/>
</dbReference>
<dbReference type="Gene3D" id="1.25.40.20">
    <property type="entry name" value="Ankyrin repeat-containing domain"/>
    <property type="match status" value="3"/>
</dbReference>
<dbReference type="VEuPathDB" id="FungiDB:SPRG_11147"/>
<gene>
    <name evidence="1" type="ORF">SPRG_11147</name>
</gene>
<dbReference type="GeneID" id="24133215"/>
<dbReference type="KEGG" id="spar:SPRG_11147"/>
<proteinExistence type="predicted"/>
<reference evidence="1 2" key="1">
    <citation type="journal article" date="2013" name="PLoS Genet.">
        <title>Distinctive expansion of potential virulence genes in the genome of the oomycete fish pathogen Saprolegnia parasitica.</title>
        <authorList>
            <person name="Jiang R.H."/>
            <person name="de Bruijn I."/>
            <person name="Haas B.J."/>
            <person name="Belmonte R."/>
            <person name="Lobach L."/>
            <person name="Christie J."/>
            <person name="van den Ackerveken G."/>
            <person name="Bottin A."/>
            <person name="Bulone V."/>
            <person name="Diaz-Moreno S.M."/>
            <person name="Dumas B."/>
            <person name="Fan L."/>
            <person name="Gaulin E."/>
            <person name="Govers F."/>
            <person name="Grenville-Briggs L.J."/>
            <person name="Horner N.R."/>
            <person name="Levin J.Z."/>
            <person name="Mammella M."/>
            <person name="Meijer H.J."/>
            <person name="Morris P."/>
            <person name="Nusbaum C."/>
            <person name="Oome S."/>
            <person name="Phillips A.J."/>
            <person name="van Rooyen D."/>
            <person name="Rzeszutek E."/>
            <person name="Saraiva M."/>
            <person name="Secombes C.J."/>
            <person name="Seidl M.F."/>
            <person name="Snel B."/>
            <person name="Stassen J.H."/>
            <person name="Sykes S."/>
            <person name="Tripathy S."/>
            <person name="van den Berg H."/>
            <person name="Vega-Arreguin J.C."/>
            <person name="Wawra S."/>
            <person name="Young S.K."/>
            <person name="Zeng Q."/>
            <person name="Dieguez-Uribeondo J."/>
            <person name="Russ C."/>
            <person name="Tyler B.M."/>
            <person name="van West P."/>
        </authorList>
    </citation>
    <scope>NUCLEOTIDE SEQUENCE [LARGE SCALE GENOMIC DNA]</scope>
    <source>
        <strain evidence="1 2">CBS 223.65</strain>
    </source>
</reference>
<dbReference type="OrthoDB" id="10409642at2759"/>
<evidence type="ECO:0000313" key="2">
    <source>
        <dbReference type="Proteomes" id="UP000030745"/>
    </source>
</evidence>
<accession>A0A067C286</accession>
<dbReference type="InterPro" id="IPR036770">
    <property type="entry name" value="Ankyrin_rpt-contain_sf"/>
</dbReference>
<protein>
    <submittedName>
        <fullName evidence="1">Uncharacterized protein</fullName>
    </submittedName>
</protein>
<dbReference type="RefSeq" id="XP_012206014.1">
    <property type="nucleotide sequence ID" value="XM_012350624.1"/>
</dbReference>